<name>A0A6C0BD86_9ZZZZ</name>
<organism evidence="1">
    <name type="scientific">viral metagenome</name>
    <dbReference type="NCBI Taxonomy" id="1070528"/>
    <lineage>
        <taxon>unclassified sequences</taxon>
        <taxon>metagenomes</taxon>
        <taxon>organismal metagenomes</taxon>
    </lineage>
</organism>
<dbReference type="SUPFAM" id="SSF110296">
    <property type="entry name" value="Oligoxyloglucan reducing end-specific cellobiohydrolase"/>
    <property type="match status" value="1"/>
</dbReference>
<evidence type="ECO:0000313" key="1">
    <source>
        <dbReference type="EMBL" id="QHS90010.1"/>
    </source>
</evidence>
<accession>A0A6C0BD86</accession>
<dbReference type="CDD" id="cd15482">
    <property type="entry name" value="Sialidase_non-viral"/>
    <property type="match status" value="1"/>
</dbReference>
<reference evidence="1" key="1">
    <citation type="journal article" date="2020" name="Nature">
        <title>Giant virus diversity and host interactions through global metagenomics.</title>
        <authorList>
            <person name="Schulz F."/>
            <person name="Roux S."/>
            <person name="Paez-Espino D."/>
            <person name="Jungbluth S."/>
            <person name="Walsh D.A."/>
            <person name="Denef V.J."/>
            <person name="McMahon K.D."/>
            <person name="Konstantinidis K.T."/>
            <person name="Eloe-Fadrosh E.A."/>
            <person name="Kyrpides N.C."/>
            <person name="Woyke T."/>
        </authorList>
    </citation>
    <scope>NUCLEOTIDE SEQUENCE</scope>
    <source>
        <strain evidence="1">GVMAG-M-3300010160-4</strain>
    </source>
</reference>
<evidence type="ECO:0008006" key="2">
    <source>
        <dbReference type="Google" id="ProtNLM"/>
    </source>
</evidence>
<dbReference type="EMBL" id="MN739123">
    <property type="protein sequence ID" value="QHS90010.1"/>
    <property type="molecule type" value="Genomic_DNA"/>
</dbReference>
<dbReference type="AlphaFoldDB" id="A0A6C0BD86"/>
<dbReference type="Gene3D" id="2.130.10.10">
    <property type="entry name" value="YVTN repeat-like/Quinoprotein amine dehydrogenase"/>
    <property type="match status" value="1"/>
</dbReference>
<protein>
    <recommendedName>
        <fullName evidence="2">Sortilin N-terminal domain-containing protein</fullName>
    </recommendedName>
</protein>
<dbReference type="InterPro" id="IPR015943">
    <property type="entry name" value="WD40/YVTN_repeat-like_dom_sf"/>
</dbReference>
<sequence>MSSFDQNQELKTALNIKLASKISKAELERSDLLFTGDIAFTSRPTVNTVDLATADDLLGVVSSLSSYVQSSQLTGMLSDLAVSKPDFENYVEEDEQKDSLNQKQYFNFSRNYYPSSSPSQSWSCLTISSNGKYRYASTSDGKIYSSDDNGETWNLKSINVGKMINSICTSANGQYVAFTASDYDNSSGYPVLADYIYTSDNFGSGFTSRDNIQFWNGITMSSTGKYLMATCKESGAKYSNDYGESWFSPEVALTNGSCVTSSDSGRITYVACSGDAVYKSEDYGRTWSRREVGNYQWSSMATSSDGKYLIIAAKNDKKVIQSSNYGVDFTESPSELDYGLSDRENLTGLCMSGSGQYQLASIFNGPVCYSSNYGKSWSYIGPSSGLVSIAISRDGRYYSTCRPDNRIINSHSDIINIMYTVTNESLDPPTPVIGTFYFDSNDNKLRIYNGSYWVAFAPELA</sequence>
<proteinExistence type="predicted"/>